<dbReference type="AlphaFoldDB" id="A0A4S4MT13"/>
<feature type="chain" id="PRO_5020920104" evidence="1">
    <location>
        <begin position="23"/>
        <end position="333"/>
    </location>
</feature>
<dbReference type="OrthoDB" id="2802765at2759"/>
<sequence length="333" mass="36197">MHSRVAIIAFAAVAISAPSVFAVPAPFVNSKRDVLSHFSRELAELHARQESGALSWQDVEDFGNKVLDGIQNITPVITQGVDIFNKVKGKRDLEELMARQVESGALSWQDVENFGNKVLDGIQSITPIITEGADIYNKVTGKRDGILEARAAATTSADQSGALSWQDVKDFGSGFVKGFTKTAETVLPIVGAFVKREDLDNFTRDVLARQDASGASGAISWQDVKDFGSGFVKGFTKTAETLLPVVGAFVKREEADILARDLAHLNDLLARQESGAISWQDVKDFGSGFVKGFTKTAETVLPIVGAFVKREDMDMLMLARAHTEYVRSLNELD</sequence>
<evidence type="ECO:0000313" key="3">
    <source>
        <dbReference type="Proteomes" id="UP000308730"/>
    </source>
</evidence>
<comment type="caution">
    <text evidence="2">The sequence shown here is derived from an EMBL/GenBank/DDBJ whole genome shotgun (WGS) entry which is preliminary data.</text>
</comment>
<dbReference type="Proteomes" id="UP000308730">
    <property type="component" value="Unassembled WGS sequence"/>
</dbReference>
<feature type="signal peptide" evidence="1">
    <location>
        <begin position="1"/>
        <end position="22"/>
    </location>
</feature>
<evidence type="ECO:0000256" key="1">
    <source>
        <dbReference type="SAM" id="SignalP"/>
    </source>
</evidence>
<keyword evidence="1" id="KW-0732">Signal</keyword>
<proteinExistence type="predicted"/>
<gene>
    <name evidence="2" type="ORF">EUX98_g5581</name>
</gene>
<keyword evidence="3" id="KW-1185">Reference proteome</keyword>
<accession>A0A4S4MT13</accession>
<name>A0A4S4MT13_9APHY</name>
<organism evidence="2 3">
    <name type="scientific">Antrodiella citrinella</name>
    <dbReference type="NCBI Taxonomy" id="2447956"/>
    <lineage>
        <taxon>Eukaryota</taxon>
        <taxon>Fungi</taxon>
        <taxon>Dikarya</taxon>
        <taxon>Basidiomycota</taxon>
        <taxon>Agaricomycotina</taxon>
        <taxon>Agaricomycetes</taxon>
        <taxon>Polyporales</taxon>
        <taxon>Steccherinaceae</taxon>
        <taxon>Antrodiella</taxon>
    </lineage>
</organism>
<protein>
    <submittedName>
        <fullName evidence="2">Uncharacterized protein</fullName>
    </submittedName>
</protein>
<dbReference type="EMBL" id="SGPM01000168">
    <property type="protein sequence ID" value="THH28607.1"/>
    <property type="molecule type" value="Genomic_DNA"/>
</dbReference>
<evidence type="ECO:0000313" key="2">
    <source>
        <dbReference type="EMBL" id="THH28607.1"/>
    </source>
</evidence>
<reference evidence="2 3" key="1">
    <citation type="submission" date="2019-02" db="EMBL/GenBank/DDBJ databases">
        <title>Genome sequencing of the rare red list fungi Antrodiella citrinella (Flaviporus citrinellus).</title>
        <authorList>
            <person name="Buettner E."/>
            <person name="Kellner H."/>
        </authorList>
    </citation>
    <scope>NUCLEOTIDE SEQUENCE [LARGE SCALE GENOMIC DNA]</scope>
    <source>
        <strain evidence="2 3">DSM 108506</strain>
    </source>
</reference>